<dbReference type="AlphaFoldDB" id="A0A183C9A0"/>
<protein>
    <submittedName>
        <fullName evidence="2">P66_CC domain-containing protein</fullName>
    </submittedName>
</protein>
<dbReference type="Proteomes" id="UP000050741">
    <property type="component" value="Unassembled WGS sequence"/>
</dbReference>
<name>A0A183C9A0_GLOPA</name>
<keyword evidence="1" id="KW-1185">Reference proteome</keyword>
<sequence>MLVKLRYVGVEMTIKEQKAELLAKRKALLAEHLRLQALQQPLPMPNSSNSTTIAVVVPQQEKISDVVDFPDPLPMPKAMFMDSGRPAAPPTAAATEAADADRLLKKTSMAARDLLEMQGLVPLLPQLYPYRHPSTTAAKLLQQL</sequence>
<reference evidence="1" key="2">
    <citation type="submission" date="2014-05" db="EMBL/GenBank/DDBJ databases">
        <title>The genome and life-stage specific transcriptomes of Globodera pallida elucidate key aspects of plant parasitism by a cyst nematode.</title>
        <authorList>
            <person name="Cotton J.A."/>
            <person name="Lilley C.J."/>
            <person name="Jones L.M."/>
            <person name="Kikuchi T."/>
            <person name="Reid A.J."/>
            <person name="Thorpe P."/>
            <person name="Tsai I.J."/>
            <person name="Beasley H."/>
            <person name="Blok V."/>
            <person name="Cock P.J.A."/>
            <person name="Van den Akker S.E."/>
            <person name="Holroyd N."/>
            <person name="Hunt M."/>
            <person name="Mantelin S."/>
            <person name="Naghra H."/>
            <person name="Pain A."/>
            <person name="Palomares-Rius J.E."/>
            <person name="Zarowiecki M."/>
            <person name="Berriman M."/>
            <person name="Jones J.T."/>
            <person name="Urwin P.E."/>
        </authorList>
    </citation>
    <scope>NUCLEOTIDE SEQUENCE [LARGE SCALE GENOMIC DNA]</scope>
    <source>
        <strain evidence="1">Lindley</strain>
    </source>
</reference>
<proteinExistence type="predicted"/>
<evidence type="ECO:0000313" key="1">
    <source>
        <dbReference type="Proteomes" id="UP000050741"/>
    </source>
</evidence>
<dbReference type="WBParaSite" id="GPLIN_000944800">
    <property type="protein sequence ID" value="GPLIN_000944800"/>
    <property type="gene ID" value="GPLIN_000944800"/>
</dbReference>
<evidence type="ECO:0000313" key="2">
    <source>
        <dbReference type="WBParaSite" id="GPLIN_000944800"/>
    </source>
</evidence>
<accession>A0A183C9A0</accession>
<organism evidence="1 2">
    <name type="scientific">Globodera pallida</name>
    <name type="common">Potato cyst nematode worm</name>
    <name type="synonym">Heterodera pallida</name>
    <dbReference type="NCBI Taxonomy" id="36090"/>
    <lineage>
        <taxon>Eukaryota</taxon>
        <taxon>Metazoa</taxon>
        <taxon>Ecdysozoa</taxon>
        <taxon>Nematoda</taxon>
        <taxon>Chromadorea</taxon>
        <taxon>Rhabditida</taxon>
        <taxon>Tylenchina</taxon>
        <taxon>Tylenchomorpha</taxon>
        <taxon>Tylenchoidea</taxon>
        <taxon>Heteroderidae</taxon>
        <taxon>Heteroderinae</taxon>
        <taxon>Globodera</taxon>
    </lineage>
</organism>
<reference evidence="1" key="1">
    <citation type="submission" date="2013-12" db="EMBL/GenBank/DDBJ databases">
        <authorList>
            <person name="Aslett M."/>
        </authorList>
    </citation>
    <scope>NUCLEOTIDE SEQUENCE [LARGE SCALE GENOMIC DNA]</scope>
    <source>
        <strain evidence="1">Lindley</strain>
    </source>
</reference>
<reference evidence="2" key="3">
    <citation type="submission" date="2016-06" db="UniProtKB">
        <authorList>
            <consortium name="WormBaseParasite"/>
        </authorList>
    </citation>
    <scope>IDENTIFICATION</scope>
</reference>